<proteinExistence type="predicted"/>
<dbReference type="EMBL" id="FNKH01000002">
    <property type="protein sequence ID" value="SDR21079.1"/>
    <property type="molecule type" value="Genomic_DNA"/>
</dbReference>
<evidence type="ECO:0000313" key="1">
    <source>
        <dbReference type="EMBL" id="SDR21079.1"/>
    </source>
</evidence>
<dbReference type="GO" id="GO:0003677">
    <property type="term" value="F:DNA binding"/>
    <property type="evidence" value="ECO:0007669"/>
    <property type="project" value="UniProtKB-KW"/>
</dbReference>
<reference evidence="1 2" key="1">
    <citation type="submission" date="2016-10" db="EMBL/GenBank/DDBJ databases">
        <authorList>
            <person name="de Groot N.N."/>
        </authorList>
    </citation>
    <scope>NUCLEOTIDE SEQUENCE [LARGE SCALE GENOMIC DNA]</scope>
    <source>
        <strain evidence="1 2">DSM 20117</strain>
    </source>
</reference>
<dbReference type="STRING" id="37928.SAMN04489742_4623"/>
<name>A0A1H1H6T2_9MICC</name>
<dbReference type="Pfam" id="PF06224">
    <property type="entry name" value="AlkZ-like"/>
    <property type="match status" value="1"/>
</dbReference>
<keyword evidence="2" id="KW-1185">Reference proteome</keyword>
<dbReference type="AlphaFoldDB" id="A0A1H1H6T2"/>
<gene>
    <name evidence="1" type="ORF">SAMN04489742_4623</name>
</gene>
<dbReference type="Proteomes" id="UP000181917">
    <property type="component" value="Unassembled WGS sequence"/>
</dbReference>
<dbReference type="RefSeq" id="WP_236777347.1">
    <property type="nucleotide sequence ID" value="NZ_CP018863.1"/>
</dbReference>
<dbReference type="PANTHER" id="PTHR38479:SF2">
    <property type="entry name" value="WINGED HELIX DNA-BINDING DOMAIN-CONTAINING PROTEIN"/>
    <property type="match status" value="1"/>
</dbReference>
<accession>A0A1H1H6T2</accession>
<dbReference type="PANTHER" id="PTHR38479">
    <property type="entry name" value="LMO0824 PROTEIN"/>
    <property type="match status" value="1"/>
</dbReference>
<keyword evidence="1" id="KW-0238">DNA-binding</keyword>
<evidence type="ECO:0000313" key="2">
    <source>
        <dbReference type="Proteomes" id="UP000181917"/>
    </source>
</evidence>
<sequence length="431" mass="46185">MDSADSALGDQKTSGAGGLNEESAIAAGIVRHRLLAQQLWGEGAYDAGASLRSLLAVQAQEHAYARWTLAQRCRGQARDNAAAVDAALSAGTILRTHVLRPTWHFVLAEDLRWLMTLSGPRLRTGNKTRDRQLGLDAEIVGRSNDVLGAAVDGGRHLTRDELAAELERAGLLADTGERLNGAPLRGQRLGHLVFHAEMDQVLVSGVPRISESGAVRQTYALFDERVPALATDYDRDQALAELTRRYFSSRGPTTVKDCAVWSGLTQADIRRGLAVLAAGSQEDVRPGDRSQMQSFSADGYHFIMASGPAHSATEAATAGSDVGLAPPSAAPAAPRIDLIQCYDEYVMGYTPTRHYLGGTAPASVASKQPSHVVLLDGRMIGNWQHTLKPESAVVSILLHRTLGPSQQCALDAAIARYETFLGRPVTVDLLD</sequence>
<protein>
    <submittedName>
        <fullName evidence="1">Winged helix DNA-binding domain-containing protein</fullName>
    </submittedName>
</protein>
<dbReference type="InterPro" id="IPR009351">
    <property type="entry name" value="AlkZ-like"/>
</dbReference>
<organism evidence="1 2">
    <name type="scientific">Crystallibacter crystallopoietes</name>
    <dbReference type="NCBI Taxonomy" id="37928"/>
    <lineage>
        <taxon>Bacteria</taxon>
        <taxon>Bacillati</taxon>
        <taxon>Actinomycetota</taxon>
        <taxon>Actinomycetes</taxon>
        <taxon>Micrococcales</taxon>
        <taxon>Micrococcaceae</taxon>
        <taxon>Crystallibacter</taxon>
    </lineage>
</organism>